<feature type="domain" description="GCVT N-terminal" evidence="9">
    <location>
        <begin position="7"/>
        <end position="254"/>
    </location>
</feature>
<dbReference type="GO" id="GO:0019464">
    <property type="term" value="P:glycine decarboxylation via glycine cleavage system"/>
    <property type="evidence" value="ECO:0007669"/>
    <property type="project" value="UniProtKB-UniRule"/>
</dbReference>
<proteinExistence type="inferred from homology"/>
<comment type="similarity">
    <text evidence="1 7">Belongs to the GcvT family.</text>
</comment>
<name>A0A0S7XX97_UNCSA</name>
<dbReference type="NCBIfam" id="TIGR00528">
    <property type="entry name" value="gcvT"/>
    <property type="match status" value="1"/>
</dbReference>
<dbReference type="PANTHER" id="PTHR43757:SF2">
    <property type="entry name" value="AMINOMETHYLTRANSFERASE, MITOCHONDRIAL"/>
    <property type="match status" value="1"/>
</dbReference>
<dbReference type="InterPro" id="IPR029043">
    <property type="entry name" value="GcvT/YgfZ_C"/>
</dbReference>
<dbReference type="FunFam" id="4.10.1250.10:FF:000001">
    <property type="entry name" value="Aminomethyltransferase"/>
    <property type="match status" value="1"/>
</dbReference>
<evidence type="ECO:0000256" key="5">
    <source>
        <dbReference type="ARBA" id="ARBA00031395"/>
    </source>
</evidence>
<feature type="binding site" evidence="8">
    <location>
        <position position="191"/>
    </location>
    <ligand>
        <name>substrate</name>
    </ligand>
</feature>
<dbReference type="Gene3D" id="3.30.1360.120">
    <property type="entry name" value="Probable tRNA modification gtpase trme, domain 1"/>
    <property type="match status" value="1"/>
</dbReference>
<evidence type="ECO:0000256" key="6">
    <source>
        <dbReference type="ARBA" id="ARBA00047665"/>
    </source>
</evidence>
<reference evidence="11 12" key="1">
    <citation type="journal article" date="2015" name="Microbiome">
        <title>Genomic resolution of linkages in carbon, nitrogen, and sulfur cycling among widespread estuary sediment bacteria.</title>
        <authorList>
            <person name="Baker B.J."/>
            <person name="Lazar C.S."/>
            <person name="Teske A.P."/>
            <person name="Dick G.J."/>
        </authorList>
    </citation>
    <scope>NUCLEOTIDE SEQUENCE [LARGE SCALE GENOMIC DNA]</scope>
    <source>
        <strain evidence="11">DG_54_3</strain>
    </source>
</reference>
<gene>
    <name evidence="7" type="primary">gcvT</name>
    <name evidence="11" type="ORF">AMJ44_07490</name>
</gene>
<protein>
    <recommendedName>
        <fullName evidence="2 7">Aminomethyltransferase</fullName>
        <ecNumber evidence="2 7">2.1.2.10</ecNumber>
    </recommendedName>
    <alternativeName>
        <fullName evidence="5 7">Glycine cleavage system T protein</fullName>
    </alternativeName>
</protein>
<evidence type="ECO:0000256" key="3">
    <source>
        <dbReference type="ARBA" id="ARBA00022576"/>
    </source>
</evidence>
<dbReference type="Gene3D" id="3.30.70.1400">
    <property type="entry name" value="Aminomethyltransferase beta-barrel domains"/>
    <property type="match status" value="1"/>
</dbReference>
<dbReference type="InterPro" id="IPR006223">
    <property type="entry name" value="GcvT"/>
</dbReference>
<comment type="subunit">
    <text evidence="7">The glycine cleavage system is composed of four proteins: P, T, L and H.</text>
</comment>
<comment type="catalytic activity">
    <reaction evidence="6 7">
        <text>N(6)-[(R)-S(8)-aminomethyldihydrolipoyl]-L-lysyl-[protein] + (6S)-5,6,7,8-tetrahydrofolate = N(6)-[(R)-dihydrolipoyl]-L-lysyl-[protein] + (6R)-5,10-methylene-5,6,7,8-tetrahydrofolate + NH4(+)</text>
        <dbReference type="Rhea" id="RHEA:16945"/>
        <dbReference type="Rhea" id="RHEA-COMP:10475"/>
        <dbReference type="Rhea" id="RHEA-COMP:10492"/>
        <dbReference type="ChEBI" id="CHEBI:15636"/>
        <dbReference type="ChEBI" id="CHEBI:28938"/>
        <dbReference type="ChEBI" id="CHEBI:57453"/>
        <dbReference type="ChEBI" id="CHEBI:83100"/>
        <dbReference type="ChEBI" id="CHEBI:83143"/>
        <dbReference type="EC" id="2.1.2.10"/>
    </reaction>
</comment>
<dbReference type="InterPro" id="IPR027266">
    <property type="entry name" value="TrmE/GcvT-like"/>
</dbReference>
<dbReference type="PANTHER" id="PTHR43757">
    <property type="entry name" value="AMINOMETHYLTRANSFERASE"/>
    <property type="match status" value="1"/>
</dbReference>
<dbReference type="Gene3D" id="2.40.30.110">
    <property type="entry name" value="Aminomethyltransferase beta-barrel domains"/>
    <property type="match status" value="1"/>
</dbReference>
<evidence type="ECO:0000256" key="1">
    <source>
        <dbReference type="ARBA" id="ARBA00008609"/>
    </source>
</evidence>
<evidence type="ECO:0000313" key="12">
    <source>
        <dbReference type="Proteomes" id="UP000051861"/>
    </source>
</evidence>
<evidence type="ECO:0000256" key="7">
    <source>
        <dbReference type="HAMAP-Rule" id="MF_00259"/>
    </source>
</evidence>
<dbReference type="GO" id="GO:0005829">
    <property type="term" value="C:cytosol"/>
    <property type="evidence" value="ECO:0007669"/>
    <property type="project" value="TreeGrafter"/>
</dbReference>
<dbReference type="InterPro" id="IPR006222">
    <property type="entry name" value="GCVT_N"/>
</dbReference>
<dbReference type="SUPFAM" id="SSF103025">
    <property type="entry name" value="Folate-binding domain"/>
    <property type="match status" value="1"/>
</dbReference>
<dbReference type="GO" id="GO:0004047">
    <property type="term" value="F:aminomethyltransferase activity"/>
    <property type="evidence" value="ECO:0007669"/>
    <property type="project" value="UniProtKB-UniRule"/>
</dbReference>
<dbReference type="EC" id="2.1.2.10" evidence="2 7"/>
<keyword evidence="3 7" id="KW-0032">Aminotransferase</keyword>
<accession>A0A0S7XX97</accession>
<dbReference type="PIRSF" id="PIRSF006487">
    <property type="entry name" value="GcvT"/>
    <property type="match status" value="1"/>
</dbReference>
<dbReference type="HAMAP" id="MF_00259">
    <property type="entry name" value="GcvT"/>
    <property type="match status" value="1"/>
</dbReference>
<sequence length="354" mass="39229">MLKHTPLYKNHINLGAKMVEFAGWEMPVSYKSIIEEHNAVRNSIGVFDIGHMGLIKVEGEEALALIQKTTTNDASKLSLHECQYSILCNQAGGAVDDILVYNLPMHYLIVCNASNTDKVLAWLKKQAQAFKQASVSSYENYCMLSVQGPQAEKMVSRVLSVSLSDLEHNHTRWWRDIILSRTGYTGEDGLELIVAKKEAEKVWAGFINEKVQPCGLGARDTLRLEAGLPLYGHEYDDETSPIEAGYGWAVKFDKGDFVGREALLKQKEKGPAKKLVGLELEGRTIARSGDLIFDLRNSELAGKVTSGTFSPTFKKPIALAYLTPKEAALGNPVQVEIRGNKLPAKVVAKTFYKR</sequence>
<dbReference type="InterPro" id="IPR022903">
    <property type="entry name" value="GcvT_bac"/>
</dbReference>
<dbReference type="GO" id="GO:0005960">
    <property type="term" value="C:glycine cleavage complex"/>
    <property type="evidence" value="ECO:0007669"/>
    <property type="project" value="InterPro"/>
</dbReference>
<dbReference type="Gene3D" id="4.10.1250.10">
    <property type="entry name" value="Aminomethyltransferase fragment"/>
    <property type="match status" value="1"/>
</dbReference>
<dbReference type="FunFam" id="3.30.70.1400:FF:000001">
    <property type="entry name" value="Aminomethyltransferase"/>
    <property type="match status" value="1"/>
</dbReference>
<dbReference type="Proteomes" id="UP000051861">
    <property type="component" value="Unassembled WGS sequence"/>
</dbReference>
<keyword evidence="4 7" id="KW-0808">Transferase</keyword>
<dbReference type="InterPro" id="IPR013977">
    <property type="entry name" value="GcvT_C"/>
</dbReference>
<dbReference type="InterPro" id="IPR028896">
    <property type="entry name" value="GcvT/YgfZ/DmdA"/>
</dbReference>
<dbReference type="GO" id="GO:0008483">
    <property type="term" value="F:transaminase activity"/>
    <property type="evidence" value="ECO:0007669"/>
    <property type="project" value="UniProtKB-KW"/>
</dbReference>
<evidence type="ECO:0000313" key="11">
    <source>
        <dbReference type="EMBL" id="KPJ67062.1"/>
    </source>
</evidence>
<evidence type="ECO:0000256" key="8">
    <source>
        <dbReference type="PIRSR" id="PIRSR006487-1"/>
    </source>
</evidence>
<comment type="function">
    <text evidence="7">The glycine cleavage system catalyzes the degradation of glycine.</text>
</comment>
<dbReference type="NCBIfam" id="NF001567">
    <property type="entry name" value="PRK00389.1"/>
    <property type="match status" value="1"/>
</dbReference>
<dbReference type="SUPFAM" id="SSF101790">
    <property type="entry name" value="Aminomethyltransferase beta-barrel domain"/>
    <property type="match status" value="1"/>
</dbReference>
<dbReference type="Pfam" id="PF08669">
    <property type="entry name" value="GCV_T_C"/>
    <property type="match status" value="1"/>
</dbReference>
<dbReference type="PATRIC" id="fig|1703775.3.peg.2922"/>
<dbReference type="Pfam" id="PF01571">
    <property type="entry name" value="GCV_T"/>
    <property type="match status" value="1"/>
</dbReference>
<evidence type="ECO:0000259" key="9">
    <source>
        <dbReference type="Pfam" id="PF01571"/>
    </source>
</evidence>
<organism evidence="11 12">
    <name type="scientific">candidate division WOR-1 bacterium DG_54_3</name>
    <dbReference type="NCBI Taxonomy" id="1703775"/>
    <lineage>
        <taxon>Bacteria</taxon>
        <taxon>Bacillati</taxon>
        <taxon>Saganbacteria</taxon>
    </lineage>
</organism>
<feature type="domain" description="Aminomethyltransferase C-terminal" evidence="10">
    <location>
        <begin position="273"/>
        <end position="353"/>
    </location>
</feature>
<dbReference type="AlphaFoldDB" id="A0A0S7XX97"/>
<dbReference type="EMBL" id="LIZX01000066">
    <property type="protein sequence ID" value="KPJ67062.1"/>
    <property type="molecule type" value="Genomic_DNA"/>
</dbReference>
<evidence type="ECO:0000256" key="4">
    <source>
        <dbReference type="ARBA" id="ARBA00022679"/>
    </source>
</evidence>
<dbReference type="FunFam" id="2.40.30.110:FF:000003">
    <property type="entry name" value="Aminomethyltransferase"/>
    <property type="match status" value="1"/>
</dbReference>
<comment type="caution">
    <text evidence="11">The sequence shown here is derived from an EMBL/GenBank/DDBJ whole genome shotgun (WGS) entry which is preliminary data.</text>
</comment>
<evidence type="ECO:0000259" key="10">
    <source>
        <dbReference type="Pfam" id="PF08669"/>
    </source>
</evidence>
<evidence type="ECO:0000256" key="2">
    <source>
        <dbReference type="ARBA" id="ARBA00012616"/>
    </source>
</evidence>